<gene>
    <name evidence="1" type="ORF">NOG11_09855</name>
</gene>
<accession>A0A9X2LA05</accession>
<dbReference type="SUPFAM" id="SSF54913">
    <property type="entry name" value="GlnB-like"/>
    <property type="match status" value="1"/>
</dbReference>
<organism evidence="1 2">
    <name type="scientific">Parvularcula maris</name>
    <dbReference type="NCBI Taxonomy" id="2965077"/>
    <lineage>
        <taxon>Bacteria</taxon>
        <taxon>Pseudomonadati</taxon>
        <taxon>Pseudomonadota</taxon>
        <taxon>Alphaproteobacteria</taxon>
        <taxon>Parvularculales</taxon>
        <taxon>Parvularculaceae</taxon>
        <taxon>Parvularcula</taxon>
    </lineage>
</organism>
<evidence type="ECO:0000313" key="1">
    <source>
        <dbReference type="EMBL" id="MCQ8185698.1"/>
    </source>
</evidence>
<name>A0A9X2LA05_9PROT</name>
<keyword evidence="2" id="KW-1185">Reference proteome</keyword>
<proteinExistence type="predicted"/>
<dbReference type="Gene3D" id="3.30.70.790">
    <property type="entry name" value="UreE, C-terminal domain"/>
    <property type="match status" value="1"/>
</dbReference>
<protein>
    <recommendedName>
        <fullName evidence="3">DUF2007 domain-containing protein</fullName>
    </recommendedName>
</protein>
<sequence length="127" mass="13965">MIEIARFLDPTEARVSLGFLRSQGLDVKLADEHALDAMTDSWIAMGGYRLLAAEEDAAQARLLLRPHQSKRPGTVCPNCGSERVRRPRRWGFHLLRTALIGGTPPPAASGKLKCQACGELFEDPDEP</sequence>
<dbReference type="RefSeq" id="WP_256619587.1">
    <property type="nucleotide sequence ID" value="NZ_JANIBC010000007.1"/>
</dbReference>
<dbReference type="EMBL" id="JANIBC010000007">
    <property type="protein sequence ID" value="MCQ8185698.1"/>
    <property type="molecule type" value="Genomic_DNA"/>
</dbReference>
<dbReference type="Proteomes" id="UP001142610">
    <property type="component" value="Unassembled WGS sequence"/>
</dbReference>
<evidence type="ECO:0000313" key="2">
    <source>
        <dbReference type="Proteomes" id="UP001142610"/>
    </source>
</evidence>
<dbReference type="AlphaFoldDB" id="A0A9X2LA05"/>
<comment type="caution">
    <text evidence="1">The sequence shown here is derived from an EMBL/GenBank/DDBJ whole genome shotgun (WGS) entry which is preliminary data.</text>
</comment>
<reference evidence="1" key="1">
    <citation type="submission" date="2022-07" db="EMBL/GenBank/DDBJ databases">
        <title>Parvularcula maris sp. nov., an algicidal bacterium isolated from seawater.</title>
        <authorList>
            <person name="Li F."/>
        </authorList>
    </citation>
    <scope>NUCLEOTIDE SEQUENCE</scope>
    <source>
        <strain evidence="1">BGMRC 0090</strain>
    </source>
</reference>
<dbReference type="InterPro" id="IPR011322">
    <property type="entry name" value="N-reg_PII-like_a/b"/>
</dbReference>
<evidence type="ECO:0008006" key="3">
    <source>
        <dbReference type="Google" id="ProtNLM"/>
    </source>
</evidence>